<keyword evidence="9" id="KW-0812">Transmembrane</keyword>
<keyword evidence="12" id="KW-1185">Reference proteome</keyword>
<evidence type="ECO:0000256" key="3">
    <source>
        <dbReference type="ARBA" id="ARBA00022553"/>
    </source>
</evidence>
<dbReference type="CDD" id="cd16917">
    <property type="entry name" value="HATPase_UhpB-NarQ-NarX-like"/>
    <property type="match status" value="1"/>
</dbReference>
<keyword evidence="8" id="KW-0902">Two-component regulatory system</keyword>
<feature type="transmembrane region" description="Helical" evidence="9">
    <location>
        <begin position="129"/>
        <end position="151"/>
    </location>
</feature>
<evidence type="ECO:0000313" key="11">
    <source>
        <dbReference type="EMBL" id="EFQ83172.1"/>
    </source>
</evidence>
<comment type="catalytic activity">
    <reaction evidence="1">
        <text>ATP + protein L-histidine = ADP + protein N-phospho-L-histidine.</text>
        <dbReference type="EC" id="2.7.13.3"/>
    </reaction>
</comment>
<dbReference type="AlphaFoldDB" id="E2SD69"/>
<name>E2SD69_9ACTN</name>
<keyword evidence="6 11" id="KW-0418">Kinase</keyword>
<dbReference type="GO" id="GO:0046983">
    <property type="term" value="F:protein dimerization activity"/>
    <property type="evidence" value="ECO:0007669"/>
    <property type="project" value="InterPro"/>
</dbReference>
<dbReference type="InterPro" id="IPR036890">
    <property type="entry name" value="HATPase_C_sf"/>
</dbReference>
<dbReference type="GO" id="GO:0005524">
    <property type="term" value="F:ATP binding"/>
    <property type="evidence" value="ECO:0007669"/>
    <property type="project" value="UniProtKB-KW"/>
</dbReference>
<organism evidence="11 12">
    <name type="scientific">Aeromicrobium marinum DSM 15272</name>
    <dbReference type="NCBI Taxonomy" id="585531"/>
    <lineage>
        <taxon>Bacteria</taxon>
        <taxon>Bacillati</taxon>
        <taxon>Actinomycetota</taxon>
        <taxon>Actinomycetes</taxon>
        <taxon>Propionibacteriales</taxon>
        <taxon>Nocardioidaceae</taxon>
        <taxon>Aeromicrobium</taxon>
    </lineage>
</organism>
<evidence type="ECO:0000256" key="9">
    <source>
        <dbReference type="SAM" id="Phobius"/>
    </source>
</evidence>
<feature type="transmembrane region" description="Helical" evidence="9">
    <location>
        <begin position="67"/>
        <end position="91"/>
    </location>
</feature>
<feature type="domain" description="Signal transduction histidine kinase subgroup 3 dimerisation and phosphoacceptor" evidence="10">
    <location>
        <begin position="182"/>
        <end position="247"/>
    </location>
</feature>
<dbReference type="InterPro" id="IPR011712">
    <property type="entry name" value="Sig_transdc_His_kin_sub3_dim/P"/>
</dbReference>
<feature type="transmembrane region" description="Helical" evidence="9">
    <location>
        <begin position="103"/>
        <end position="123"/>
    </location>
</feature>
<dbReference type="Pfam" id="PF07730">
    <property type="entry name" value="HisKA_3"/>
    <property type="match status" value="1"/>
</dbReference>
<proteinExistence type="predicted"/>
<dbReference type="Proteomes" id="UP000003111">
    <property type="component" value="Unassembled WGS sequence"/>
</dbReference>
<evidence type="ECO:0000256" key="5">
    <source>
        <dbReference type="ARBA" id="ARBA00022741"/>
    </source>
</evidence>
<evidence type="ECO:0000256" key="6">
    <source>
        <dbReference type="ARBA" id="ARBA00022777"/>
    </source>
</evidence>
<evidence type="ECO:0000256" key="2">
    <source>
        <dbReference type="ARBA" id="ARBA00012438"/>
    </source>
</evidence>
<keyword evidence="7" id="KW-0067">ATP-binding</keyword>
<keyword evidence="9" id="KW-1133">Transmembrane helix</keyword>
<evidence type="ECO:0000256" key="1">
    <source>
        <dbReference type="ARBA" id="ARBA00000085"/>
    </source>
</evidence>
<dbReference type="RefSeq" id="WP_007077473.1">
    <property type="nucleotide sequence ID" value="NZ_CM001024.1"/>
</dbReference>
<dbReference type="SUPFAM" id="SSF55874">
    <property type="entry name" value="ATPase domain of HSP90 chaperone/DNA topoisomerase II/histidine kinase"/>
    <property type="match status" value="1"/>
</dbReference>
<sequence>MNAVAPPPPVSRWGMAWRIGLSVLISALAWFEVGRWQWENARWWFWLDLAIGVVSFAACRWRRRYPFAVAMGTNVASVVSMTSGGPATWALFSMATRRRWVEILPVGVTTAAAALVFAAIDPAEVQDGFLVTAPIVLTIVAVTIGWGMFIGSRRELLATLRERAETSEAEQAARVAQARVAERNRIAREMHDVLAHRISMVTMHAGVLTYRDDLTPEQVRTSAEIIQTSSHQALVELREVLGVLREGPGDAGPERPQPAADDVTALVDEARAAGTRLVAVLDIDLSAVPTAIGRTLYRAVQEALTNARKHAPDTRVVLHLRGAAGTGIHLDVSNPYPIGSGGESLPSSGLGLVGLSERIALAGGTIHRREGEQDFGLRVWLPWPA</sequence>
<evidence type="ECO:0000256" key="8">
    <source>
        <dbReference type="ARBA" id="ARBA00023012"/>
    </source>
</evidence>
<evidence type="ECO:0000256" key="7">
    <source>
        <dbReference type="ARBA" id="ARBA00022840"/>
    </source>
</evidence>
<dbReference type="InterPro" id="IPR050482">
    <property type="entry name" value="Sensor_HK_TwoCompSys"/>
</dbReference>
<feature type="transmembrane region" description="Helical" evidence="9">
    <location>
        <begin position="43"/>
        <end position="61"/>
    </location>
</feature>
<dbReference type="STRING" id="585531.HMPREF0063_12381"/>
<keyword evidence="9" id="KW-0472">Membrane</keyword>
<dbReference type="Gene3D" id="3.30.565.10">
    <property type="entry name" value="Histidine kinase-like ATPase, C-terminal domain"/>
    <property type="match status" value="1"/>
</dbReference>
<comment type="caution">
    <text evidence="11">The sequence shown here is derived from an EMBL/GenBank/DDBJ whole genome shotgun (WGS) entry which is preliminary data.</text>
</comment>
<dbReference type="HOGENOM" id="CLU_000445_20_1_11"/>
<accession>E2SD69</accession>
<protein>
    <recommendedName>
        <fullName evidence="2">histidine kinase</fullName>
        <ecNumber evidence="2">2.7.13.3</ecNumber>
    </recommendedName>
</protein>
<evidence type="ECO:0000313" key="12">
    <source>
        <dbReference type="Proteomes" id="UP000003111"/>
    </source>
</evidence>
<evidence type="ECO:0000259" key="10">
    <source>
        <dbReference type="Pfam" id="PF07730"/>
    </source>
</evidence>
<dbReference type="GO" id="GO:0016020">
    <property type="term" value="C:membrane"/>
    <property type="evidence" value="ECO:0007669"/>
    <property type="project" value="InterPro"/>
</dbReference>
<reference evidence="11" key="1">
    <citation type="submission" date="2010-08" db="EMBL/GenBank/DDBJ databases">
        <authorList>
            <person name="Muzny D."/>
            <person name="Qin X."/>
            <person name="Buhay C."/>
            <person name="Dugan-Rocha S."/>
            <person name="Ding Y."/>
            <person name="Chen G."/>
            <person name="Hawes A."/>
            <person name="Holder M."/>
            <person name="Jhangiani S."/>
            <person name="Johnson A."/>
            <person name="Khan Z."/>
            <person name="Li Z."/>
            <person name="Liu W."/>
            <person name="Liu X."/>
            <person name="Perez L."/>
            <person name="Shen H."/>
            <person name="Wang Q."/>
            <person name="Watt J."/>
            <person name="Xi L."/>
            <person name="Xin Y."/>
            <person name="Zhou J."/>
            <person name="Deng J."/>
            <person name="Jiang H."/>
            <person name="Liu Y."/>
            <person name="Qu J."/>
            <person name="Song X.-Z."/>
            <person name="Zhang L."/>
            <person name="Villasana D."/>
            <person name="Johnson A."/>
            <person name="Liu J."/>
            <person name="Liyanage D."/>
            <person name="Lorensuhewa L."/>
            <person name="Robinson T."/>
            <person name="Song A."/>
            <person name="Song B.-B."/>
            <person name="Dinh H."/>
            <person name="Thornton R."/>
            <person name="Coyle M."/>
            <person name="Francisco L."/>
            <person name="Jackson L."/>
            <person name="Javaid M."/>
            <person name="Korchina V."/>
            <person name="Kovar C."/>
            <person name="Mata R."/>
            <person name="Mathew T."/>
            <person name="Ngo R."/>
            <person name="Nguyen L."/>
            <person name="Nguyen N."/>
            <person name="Okwuonu G."/>
            <person name="Ongeri F."/>
            <person name="Pham C."/>
            <person name="Simmons D."/>
            <person name="Wilczek-Boney K."/>
            <person name="Hale W."/>
            <person name="Jakkamsetti A."/>
            <person name="Pham P."/>
            <person name="Ruth R."/>
            <person name="San Lucas F."/>
            <person name="Warren J."/>
            <person name="Zhang J."/>
            <person name="Zhao Z."/>
            <person name="Zhou C."/>
            <person name="Zhu D."/>
            <person name="Lee S."/>
            <person name="Bess C."/>
            <person name="Blankenburg K."/>
            <person name="Forbes L."/>
            <person name="Fu Q."/>
            <person name="Gubbala S."/>
            <person name="Hirani K."/>
            <person name="Jayaseelan J.C."/>
            <person name="Lara F."/>
            <person name="Munidasa M."/>
            <person name="Palculict T."/>
            <person name="Patil S."/>
            <person name="Pu L.-L."/>
            <person name="Saada N."/>
            <person name="Tang L."/>
            <person name="Weissenberger G."/>
            <person name="Zhu Y."/>
            <person name="Hemphill L."/>
            <person name="Shang Y."/>
            <person name="Youmans B."/>
            <person name="Ayvaz T."/>
            <person name="Ross M."/>
            <person name="Santibanez J."/>
            <person name="Aqrawi P."/>
            <person name="Gross S."/>
            <person name="Joshi V."/>
            <person name="Fowler G."/>
            <person name="Nazareth L."/>
            <person name="Reid J."/>
            <person name="Worley K."/>
            <person name="Petrosino J."/>
            <person name="Highlander S."/>
            <person name="Gibbs R."/>
        </authorList>
    </citation>
    <scope>NUCLEOTIDE SEQUENCE [LARGE SCALE GENOMIC DNA]</scope>
    <source>
        <strain evidence="11">DSM 15272</strain>
    </source>
</reference>
<dbReference type="EC" id="2.7.13.3" evidence="2"/>
<dbReference type="PANTHER" id="PTHR24421">
    <property type="entry name" value="NITRATE/NITRITE SENSOR PROTEIN NARX-RELATED"/>
    <property type="match status" value="1"/>
</dbReference>
<dbReference type="GO" id="GO:0000155">
    <property type="term" value="F:phosphorelay sensor kinase activity"/>
    <property type="evidence" value="ECO:0007669"/>
    <property type="project" value="InterPro"/>
</dbReference>
<gene>
    <name evidence="11" type="ORF">HMPREF0063_12381</name>
</gene>
<dbReference type="Gene3D" id="1.20.5.1930">
    <property type="match status" value="1"/>
</dbReference>
<dbReference type="PANTHER" id="PTHR24421:SF10">
    <property type="entry name" value="NITRATE_NITRITE SENSOR PROTEIN NARQ"/>
    <property type="match status" value="1"/>
</dbReference>
<dbReference type="EMBL" id="ACLF03000006">
    <property type="protein sequence ID" value="EFQ83172.1"/>
    <property type="molecule type" value="Genomic_DNA"/>
</dbReference>
<feature type="transmembrane region" description="Helical" evidence="9">
    <location>
        <begin position="15"/>
        <end position="31"/>
    </location>
</feature>
<keyword evidence="5" id="KW-0547">Nucleotide-binding</keyword>
<dbReference type="eggNOG" id="COG4585">
    <property type="taxonomic scope" value="Bacteria"/>
</dbReference>
<keyword evidence="3" id="KW-0597">Phosphoprotein</keyword>
<keyword evidence="4" id="KW-0808">Transferase</keyword>
<evidence type="ECO:0000256" key="4">
    <source>
        <dbReference type="ARBA" id="ARBA00022679"/>
    </source>
</evidence>